<keyword evidence="3" id="KW-1185">Reference proteome</keyword>
<organism evidence="2 3">
    <name type="scientific">Methanobrevibacter filiformis</name>
    <dbReference type="NCBI Taxonomy" id="55758"/>
    <lineage>
        <taxon>Archaea</taxon>
        <taxon>Methanobacteriati</taxon>
        <taxon>Methanobacteriota</taxon>
        <taxon>Methanomada group</taxon>
        <taxon>Methanobacteria</taxon>
        <taxon>Methanobacteriales</taxon>
        <taxon>Methanobacteriaceae</taxon>
        <taxon>Methanobrevibacter</taxon>
    </lineage>
</organism>
<dbReference type="AlphaFoldDB" id="A0A166BD94"/>
<keyword evidence="1" id="KW-1133">Transmembrane helix</keyword>
<sequence length="159" mass="17726">MKLQFIRVILELELDITPPVPVNLPFIKVKFIKVTLLQVPVILNILPRFLASIITEFVEPFPCIVRFTLVVILLLISFVLLYLPGLSVITFSTPVPLALTSAMASLIPVLSLSLSVRFTALTDEILTNKIAIIDNIIAILLKLRLLLKSQLLIIVFLSL</sequence>
<evidence type="ECO:0000256" key="1">
    <source>
        <dbReference type="SAM" id="Phobius"/>
    </source>
</evidence>
<accession>A0A166BD94</accession>
<name>A0A166BD94_9EURY</name>
<gene>
    <name evidence="2" type="ORF">MBFIL_10620</name>
</gene>
<dbReference type="Proteomes" id="UP000077066">
    <property type="component" value="Unassembled WGS sequence"/>
</dbReference>
<dbReference type="EMBL" id="LWMT01000214">
    <property type="protein sequence ID" value="KZX13179.1"/>
    <property type="molecule type" value="Genomic_DNA"/>
</dbReference>
<proteinExistence type="predicted"/>
<evidence type="ECO:0000313" key="3">
    <source>
        <dbReference type="Proteomes" id="UP000077066"/>
    </source>
</evidence>
<feature type="transmembrane region" description="Helical" evidence="1">
    <location>
        <begin position="95"/>
        <end position="116"/>
    </location>
</feature>
<keyword evidence="1" id="KW-0472">Membrane</keyword>
<protein>
    <submittedName>
        <fullName evidence="2">Uncharacterized protein</fullName>
    </submittedName>
</protein>
<evidence type="ECO:0000313" key="2">
    <source>
        <dbReference type="EMBL" id="KZX13179.1"/>
    </source>
</evidence>
<feature type="transmembrane region" description="Helical" evidence="1">
    <location>
        <begin position="63"/>
        <end position="83"/>
    </location>
</feature>
<keyword evidence="1" id="KW-0812">Transmembrane</keyword>
<comment type="caution">
    <text evidence="2">The sequence shown here is derived from an EMBL/GenBank/DDBJ whole genome shotgun (WGS) entry which is preliminary data.</text>
</comment>
<reference evidence="2 3" key="1">
    <citation type="submission" date="2016-04" db="EMBL/GenBank/DDBJ databases">
        <title>Genome sequence of Methanobrevibacter filiformis DSM 11501.</title>
        <authorList>
            <person name="Poehlein A."/>
            <person name="Seedorf H."/>
            <person name="Daniel R."/>
        </authorList>
    </citation>
    <scope>NUCLEOTIDE SEQUENCE [LARGE SCALE GENOMIC DNA]</scope>
    <source>
        <strain evidence="2 3">DSM 11501</strain>
    </source>
</reference>